<proteinExistence type="predicted"/>
<evidence type="ECO:0000313" key="3">
    <source>
        <dbReference type="Proteomes" id="UP000620046"/>
    </source>
</evidence>
<keyword evidence="3" id="KW-1185">Reference proteome</keyword>
<dbReference type="Proteomes" id="UP000620046">
    <property type="component" value="Unassembled WGS sequence"/>
</dbReference>
<feature type="region of interest" description="Disordered" evidence="1">
    <location>
        <begin position="34"/>
        <end position="59"/>
    </location>
</feature>
<evidence type="ECO:0000256" key="1">
    <source>
        <dbReference type="SAM" id="MobiDB-lite"/>
    </source>
</evidence>
<organism evidence="2 3">
    <name type="scientific">Dyella nitratireducens</name>
    <dbReference type="NCBI Taxonomy" id="1849580"/>
    <lineage>
        <taxon>Bacteria</taxon>
        <taxon>Pseudomonadati</taxon>
        <taxon>Pseudomonadota</taxon>
        <taxon>Gammaproteobacteria</taxon>
        <taxon>Lysobacterales</taxon>
        <taxon>Rhodanobacteraceae</taxon>
        <taxon>Dyella</taxon>
    </lineage>
</organism>
<evidence type="ECO:0000313" key="2">
    <source>
        <dbReference type="EMBL" id="GGA27998.1"/>
    </source>
</evidence>
<reference evidence="3" key="1">
    <citation type="journal article" date="2019" name="Int. J. Syst. Evol. Microbiol.">
        <title>The Global Catalogue of Microorganisms (GCM) 10K type strain sequencing project: providing services to taxonomists for standard genome sequencing and annotation.</title>
        <authorList>
            <consortium name="The Broad Institute Genomics Platform"/>
            <consortium name="The Broad Institute Genome Sequencing Center for Infectious Disease"/>
            <person name="Wu L."/>
            <person name="Ma J."/>
        </authorList>
    </citation>
    <scope>NUCLEOTIDE SEQUENCE [LARGE SCALE GENOMIC DNA]</scope>
    <source>
        <strain evidence="3">CGMCC 1.15439</strain>
    </source>
</reference>
<comment type="caution">
    <text evidence="2">The sequence shown here is derived from an EMBL/GenBank/DDBJ whole genome shotgun (WGS) entry which is preliminary data.</text>
</comment>
<sequence>MKVGGFQHGDIGTQTIRQRLGLGLCGVWLAGASGQEEGSGKGGEAGTLAHGAGSGASNA</sequence>
<name>A0ABQ1FTM1_9GAMM</name>
<protein>
    <submittedName>
        <fullName evidence="2">Uncharacterized protein</fullName>
    </submittedName>
</protein>
<accession>A0ABQ1FTM1</accession>
<gene>
    <name evidence="2" type="ORF">GCM10010981_15960</name>
</gene>
<dbReference type="EMBL" id="BMJA01000001">
    <property type="protein sequence ID" value="GGA27998.1"/>
    <property type="molecule type" value="Genomic_DNA"/>
</dbReference>